<dbReference type="EMBL" id="QGNW01000099">
    <property type="protein sequence ID" value="RVW97567.1"/>
    <property type="molecule type" value="Genomic_DNA"/>
</dbReference>
<name>A0A438ILH9_VITVI</name>
<comment type="caution">
    <text evidence="1">The sequence shown here is derived from an EMBL/GenBank/DDBJ whole genome shotgun (WGS) entry which is preliminary data.</text>
</comment>
<proteinExistence type="predicted"/>
<reference evidence="1 2" key="1">
    <citation type="journal article" date="2018" name="PLoS Genet.">
        <title>Population sequencing reveals clonal diversity and ancestral inbreeding in the grapevine cultivar Chardonnay.</title>
        <authorList>
            <person name="Roach M.J."/>
            <person name="Johnson D.L."/>
            <person name="Bohlmann J."/>
            <person name="van Vuuren H.J."/>
            <person name="Jones S.J."/>
            <person name="Pretorius I.S."/>
            <person name="Schmidt S.A."/>
            <person name="Borneman A.R."/>
        </authorList>
    </citation>
    <scope>NUCLEOTIDE SEQUENCE [LARGE SCALE GENOMIC DNA]</scope>
    <source>
        <strain evidence="2">cv. Chardonnay</strain>
        <tissue evidence="1">Leaf</tissue>
    </source>
</reference>
<accession>A0A438ILH9</accession>
<protein>
    <submittedName>
        <fullName evidence="1">Uncharacterized protein</fullName>
    </submittedName>
</protein>
<dbReference type="AlphaFoldDB" id="A0A438ILH9"/>
<gene>
    <name evidence="1" type="ORF">CK203_046543</name>
</gene>
<organism evidence="1 2">
    <name type="scientific">Vitis vinifera</name>
    <name type="common">Grape</name>
    <dbReference type="NCBI Taxonomy" id="29760"/>
    <lineage>
        <taxon>Eukaryota</taxon>
        <taxon>Viridiplantae</taxon>
        <taxon>Streptophyta</taxon>
        <taxon>Embryophyta</taxon>
        <taxon>Tracheophyta</taxon>
        <taxon>Spermatophyta</taxon>
        <taxon>Magnoliopsida</taxon>
        <taxon>eudicotyledons</taxon>
        <taxon>Gunneridae</taxon>
        <taxon>Pentapetalae</taxon>
        <taxon>rosids</taxon>
        <taxon>Vitales</taxon>
        <taxon>Vitaceae</taxon>
        <taxon>Viteae</taxon>
        <taxon>Vitis</taxon>
    </lineage>
</organism>
<dbReference type="Proteomes" id="UP000288805">
    <property type="component" value="Unassembled WGS sequence"/>
</dbReference>
<evidence type="ECO:0000313" key="2">
    <source>
        <dbReference type="Proteomes" id="UP000288805"/>
    </source>
</evidence>
<sequence>MKMEKAAKTYKARFVINISELGEDDQLTQWYLAFFNTESSLVQYQSFKRTGNRLLPKADQNTFWENLRHYWFGYWGI</sequence>
<evidence type="ECO:0000313" key="1">
    <source>
        <dbReference type="EMBL" id="RVW97567.1"/>
    </source>
</evidence>